<name>A0A5S3YV26_9GAMM</name>
<reference evidence="2" key="2">
    <citation type="submission" date="2019-06" db="EMBL/GenBank/DDBJ databases">
        <title>Co-occurence of chitin degradation, pigmentation and bioactivity in marine Pseudoalteromonas.</title>
        <authorList>
            <person name="Sonnenschein E.C."/>
            <person name="Bech P.K."/>
        </authorList>
    </citation>
    <scope>NUCLEOTIDE SEQUENCE [LARGE SCALE GENOMIC DNA]</scope>
    <source>
        <strain evidence="2">S1189</strain>
    </source>
</reference>
<organism evidence="1 2">
    <name type="scientific">Pseudoalteromonas phenolica</name>
    <dbReference type="NCBI Taxonomy" id="161398"/>
    <lineage>
        <taxon>Bacteria</taxon>
        <taxon>Pseudomonadati</taxon>
        <taxon>Pseudomonadota</taxon>
        <taxon>Gammaproteobacteria</taxon>
        <taxon>Alteromonadales</taxon>
        <taxon>Pseudoalteromonadaceae</taxon>
        <taxon>Pseudoalteromonas</taxon>
    </lineage>
</organism>
<dbReference type="EMBL" id="PNCM01000020">
    <property type="protein sequence ID" value="TMP80752.1"/>
    <property type="molecule type" value="Genomic_DNA"/>
</dbReference>
<dbReference type="Proteomes" id="UP000307362">
    <property type="component" value="Unassembled WGS sequence"/>
</dbReference>
<comment type="caution">
    <text evidence="1">The sequence shown here is derived from an EMBL/GenBank/DDBJ whole genome shotgun (WGS) entry which is preliminary data.</text>
</comment>
<dbReference type="OrthoDB" id="9800958at2"/>
<evidence type="ECO:0000313" key="1">
    <source>
        <dbReference type="EMBL" id="TMP80752.1"/>
    </source>
</evidence>
<dbReference type="AlphaFoldDB" id="A0A5S3YV26"/>
<gene>
    <name evidence="1" type="ORF">CWB73_10060</name>
</gene>
<dbReference type="RefSeq" id="WP_138567488.1">
    <property type="nucleotide sequence ID" value="NZ_PNCM01000020.1"/>
</dbReference>
<dbReference type="PROSITE" id="PS51257">
    <property type="entry name" value="PROKAR_LIPOPROTEIN"/>
    <property type="match status" value="1"/>
</dbReference>
<protein>
    <recommendedName>
        <fullName evidence="3">Lipoprotein</fullName>
    </recommendedName>
</protein>
<proteinExistence type="predicted"/>
<evidence type="ECO:0008006" key="3">
    <source>
        <dbReference type="Google" id="ProtNLM"/>
    </source>
</evidence>
<accession>A0A5S3YV26</accession>
<evidence type="ECO:0000313" key="2">
    <source>
        <dbReference type="Proteomes" id="UP000307362"/>
    </source>
</evidence>
<reference evidence="1 2" key="1">
    <citation type="submission" date="2017-12" db="EMBL/GenBank/DDBJ databases">
        <authorList>
            <person name="Paulsen S."/>
            <person name="Gram L.K."/>
        </authorList>
    </citation>
    <scope>NUCLEOTIDE SEQUENCE [LARGE SCALE GENOMIC DNA]</scope>
    <source>
        <strain evidence="1 2">S1189</strain>
    </source>
</reference>
<sequence>MKPSRFTVTVITPLFLTACMSGQKYQEVYVEECDYVYKQVIKEKINPDFRRLNSAERIISGAFIYSTIGALATLDENTQQQKYYKEFKEACAKKGIVITEKPTEKRIYLNKRVPTKKNIDSDSELSDIER</sequence>